<reference evidence="3 4" key="1">
    <citation type="submission" date="2024-08" db="EMBL/GenBank/DDBJ databases">
        <authorList>
            <person name="Cucini C."/>
            <person name="Frati F."/>
        </authorList>
    </citation>
    <scope>NUCLEOTIDE SEQUENCE [LARGE SCALE GENOMIC DNA]</scope>
</reference>
<organism evidence="3 4">
    <name type="scientific">Orchesella dallaii</name>
    <dbReference type="NCBI Taxonomy" id="48710"/>
    <lineage>
        <taxon>Eukaryota</taxon>
        <taxon>Metazoa</taxon>
        <taxon>Ecdysozoa</taxon>
        <taxon>Arthropoda</taxon>
        <taxon>Hexapoda</taxon>
        <taxon>Collembola</taxon>
        <taxon>Entomobryomorpha</taxon>
        <taxon>Entomobryoidea</taxon>
        <taxon>Orchesellidae</taxon>
        <taxon>Orchesellinae</taxon>
        <taxon>Orchesella</taxon>
    </lineage>
</organism>
<feature type="region of interest" description="Disordered" evidence="1">
    <location>
        <begin position="675"/>
        <end position="706"/>
    </location>
</feature>
<feature type="transmembrane region" description="Helical" evidence="2">
    <location>
        <begin position="623"/>
        <end position="644"/>
    </location>
</feature>
<feature type="compositionally biased region" description="Polar residues" evidence="1">
    <location>
        <begin position="1065"/>
        <end position="1076"/>
    </location>
</feature>
<protein>
    <recommendedName>
        <fullName evidence="5">XK-related protein</fullName>
    </recommendedName>
</protein>
<feature type="compositionally biased region" description="Low complexity" evidence="1">
    <location>
        <begin position="8"/>
        <end position="18"/>
    </location>
</feature>
<feature type="region of interest" description="Disordered" evidence="1">
    <location>
        <begin position="1369"/>
        <end position="1468"/>
    </location>
</feature>
<proteinExistence type="predicted"/>
<feature type="compositionally biased region" description="Basic and acidic residues" evidence="1">
    <location>
        <begin position="681"/>
        <end position="706"/>
    </location>
</feature>
<evidence type="ECO:0008006" key="5">
    <source>
        <dbReference type="Google" id="ProtNLM"/>
    </source>
</evidence>
<feature type="compositionally biased region" description="Polar residues" evidence="1">
    <location>
        <begin position="884"/>
        <end position="893"/>
    </location>
</feature>
<evidence type="ECO:0000256" key="2">
    <source>
        <dbReference type="SAM" id="Phobius"/>
    </source>
</evidence>
<sequence length="1756" mass="195291">MNPDQEVEVTTTTTSSSVNDPYENIRKTASRRKSKYAKEQPPPPPTIPTLSSSIVDGTTFIIPSRSSTSMNLTSPPPPPLSYQHQEEQKVKRRQESKELFTIHQQHHHHHQQQQDEFYSKNLLIASTLVVTYLIEVTVQILLLVQCCRSIQKLELLMDSLLESTTSSISSWSWVLLISSVGSSLLVTLISIIWVFRGMDFSGRLCGRLLCYVMHSFLLALLWRYLKLAFAYDRADLEEFFRLKTIQTYVQSLPLVTIHLAWLLMAQQLLPVYFYQSPFDSYHALSSWLVVAEMLSVVTSLLVLSSVSSTSTSPSSLFSSPTCASNYLRGGKIPKKKKLVGKGDNNPNHLFNDSGTASTIAATQPDNQDGMNVMMVKKETRLKTRVAHYSRKSELGRALLLISRLISLGMLVYEMNYWTGFITLLHLAVCFAWLSLWVILTSGEDDTNDDAHFGDPCDSIVDAMKINNKNCDSSANDSGLVVKSDADVVKMEKDYFHHHHNHHQENSLNVEYCDKQSQSQVNNNATESFNSFTNLCKSVVMQRIDNDNPPGNNQRERINVRQVLIRVILPLTYLLFWDLSSSPLLIVTSTNRLNLWATALPVLLTAVENMSITIFHWYNQQNMIWTVASGTCLLFGWLFVAASYWQRERKVRQEEEELHGELNQVQVQVGDLQDDSELCDDDDHHHDAHANSKRQMETGRSEKSVNKKETGECLSMCCSSLSHPLNIKRKGHPHHQEHNFCGPNDNDYDKKDFGNEYEQQPQLMNAKQHHHNSNSGRSNKKGIMVVPKNSIMFPDLGITSAHTGVALEQVDRISEEDHSHHHHHEAHQKRESMMTMMGFHSRYQEDVMACAPTPTTKPAPTTTNTTPVTNNYTNIKEALTRRISNKSCASSSKKQNQNHHHQQQHHHCMNQDRESVKGEVEVGLGEVVISSFKSSSSSPSNRLPQPPPPTNSNKCMPISIKSPISWLPETCCNDSSGSGGSSNSRNTNTLVLPDPRFYCPENYIDLDNNNETIPKPVVNERVRGKRGGSDDCDFSIVFFEDRGTSRKPKQKQSRSGAAAATCKPVRSSNPTPTPVISSQHFPLDITTTPTAAPTSALVRQHHQHQHFHPHSHLHPHHHDIFVQQQQHQYNLDDDPIEKASKGTRRNQIMGKTYLSDGGSLTSLDGLCEIRASTPVEIKKASRVIVNYPPPHHQIEDSKTVSRCLCKVDGMMMIPTSSSSPMIRRKCPDGELVTVNNVGSSDKAIIMGAGGGNSIYEKLIDDSYGILICEGESTPHQSGSGAVSSRKNGNNSGGVGSGSKKCIVNANKVTISSEGELASSCRVGGGNVVGSGAAGVHVPTQKLRILCAKCLENHDPLLTNCLAIAMNQNHEEHDHDDDENDEDDQDEIENSPYTNKNHYNPSSINVNLKNPHQNHQHHVHFGLPNKSLPQLVSHLPTTHHHPSPGSDTTDYPSDTEFTNNNVAEDDGQSLSTHFSSATCTWHHNNPYQPTQLSQFIWAASSMMPTRNTGDAGGSGGGDGSQCPKEFTSLEYVRTWLMASHPRTFAINNITNNTHQHPHHHHQQGNSISDNNKRSFCQSGGNSQSQRAKTLTPKNSVGVGFGVSNNWHSSSSSARINENKGSLTLSSSKNKSSCDKTISKKKRFRQLEKRQRPIGRGASPPAKELSATNNNISNNIDVSKSTTSVAPAPPTAIEATAAEAGSSSSPSARLQPPPSRKQHPLLFYDMIPRQPQQKPLTGTAHKKCRDQLDLFHKELETVV</sequence>
<feature type="transmembrane region" description="Helical" evidence="2">
    <location>
        <begin position="284"/>
        <end position="303"/>
    </location>
</feature>
<keyword evidence="2" id="KW-0472">Membrane</keyword>
<dbReference type="EMBL" id="CAXLJM020000004">
    <property type="protein sequence ID" value="CAL8070251.1"/>
    <property type="molecule type" value="Genomic_DNA"/>
</dbReference>
<feature type="transmembrane region" description="Helical" evidence="2">
    <location>
        <begin position="122"/>
        <end position="144"/>
    </location>
</feature>
<evidence type="ECO:0000313" key="4">
    <source>
        <dbReference type="Proteomes" id="UP001642540"/>
    </source>
</evidence>
<evidence type="ECO:0000313" key="3">
    <source>
        <dbReference type="EMBL" id="CAL8070251.1"/>
    </source>
</evidence>
<feature type="compositionally biased region" description="Polar residues" evidence="1">
    <location>
        <begin position="64"/>
        <end position="73"/>
    </location>
</feature>
<feature type="transmembrane region" description="Helical" evidence="2">
    <location>
        <begin position="173"/>
        <end position="194"/>
    </location>
</feature>
<gene>
    <name evidence="3" type="ORF">ODALV1_LOCUS1147</name>
</gene>
<comment type="caution">
    <text evidence="3">The sequence shown here is derived from an EMBL/GenBank/DDBJ whole genome shotgun (WGS) entry which is preliminary data.</text>
</comment>
<feature type="region of interest" description="Disordered" evidence="1">
    <location>
        <begin position="1274"/>
        <end position="1295"/>
    </location>
</feature>
<feature type="compositionally biased region" description="Basic residues" evidence="1">
    <location>
        <begin position="895"/>
        <end position="907"/>
    </location>
</feature>
<feature type="region of interest" description="Disordered" evidence="1">
    <location>
        <begin position="1548"/>
        <end position="1716"/>
    </location>
</feature>
<feature type="region of interest" description="Disordered" evidence="1">
    <location>
        <begin position="64"/>
        <end position="89"/>
    </location>
</feature>
<dbReference type="Proteomes" id="UP001642540">
    <property type="component" value="Unassembled WGS sequence"/>
</dbReference>
<feature type="compositionally biased region" description="Acidic residues" evidence="1">
    <location>
        <begin position="1372"/>
        <end position="1387"/>
    </location>
</feature>
<feature type="transmembrane region" description="Helical" evidence="2">
    <location>
        <begin position="245"/>
        <end position="264"/>
    </location>
</feature>
<evidence type="ECO:0000256" key="1">
    <source>
        <dbReference type="SAM" id="MobiDB-lite"/>
    </source>
</evidence>
<feature type="compositionally biased region" description="Polar residues" evidence="1">
    <location>
        <begin position="1663"/>
        <end position="1682"/>
    </location>
</feature>
<feature type="transmembrane region" description="Helical" evidence="2">
    <location>
        <begin position="562"/>
        <end position="586"/>
    </location>
</feature>
<feature type="transmembrane region" description="Helical" evidence="2">
    <location>
        <begin position="592"/>
        <end position="616"/>
    </location>
</feature>
<feature type="transmembrane region" description="Helical" evidence="2">
    <location>
        <begin position="206"/>
        <end position="225"/>
    </location>
</feature>
<feature type="compositionally biased region" description="Polar residues" evidence="1">
    <location>
        <begin position="1448"/>
        <end position="1468"/>
    </location>
</feature>
<feature type="region of interest" description="Disordered" evidence="1">
    <location>
        <begin position="930"/>
        <end position="956"/>
    </location>
</feature>
<feature type="transmembrane region" description="Helical" evidence="2">
    <location>
        <begin position="418"/>
        <end position="439"/>
    </location>
</feature>
<feature type="compositionally biased region" description="Polar residues" evidence="1">
    <location>
        <begin position="1562"/>
        <end position="1592"/>
    </location>
</feature>
<keyword evidence="2" id="KW-1133">Transmembrane helix</keyword>
<accession>A0ABP1PMW6</accession>
<feature type="compositionally biased region" description="Polar residues" evidence="1">
    <location>
        <begin position="1389"/>
        <end position="1409"/>
    </location>
</feature>
<feature type="region of interest" description="Disordered" evidence="1">
    <location>
        <begin position="883"/>
        <end position="916"/>
    </location>
</feature>
<feature type="region of interest" description="Disordered" evidence="1">
    <location>
        <begin position="1"/>
        <end position="52"/>
    </location>
</feature>
<keyword evidence="2" id="KW-0812">Transmembrane</keyword>
<feature type="compositionally biased region" description="Low complexity" evidence="1">
    <location>
        <begin position="1688"/>
        <end position="1707"/>
    </location>
</feature>
<feature type="compositionally biased region" description="Low complexity" evidence="1">
    <location>
        <begin position="1606"/>
        <end position="1628"/>
    </location>
</feature>
<name>A0ABP1PMW6_9HEXA</name>
<keyword evidence="4" id="KW-1185">Reference proteome</keyword>
<feature type="compositionally biased region" description="Low complexity" evidence="1">
    <location>
        <begin position="930"/>
        <end position="942"/>
    </location>
</feature>
<feature type="region of interest" description="Disordered" evidence="1">
    <location>
        <begin position="1042"/>
        <end position="1076"/>
    </location>
</feature>